<accession>A0AAV5LTU7</accession>
<protein>
    <recommendedName>
        <fullName evidence="2">Gag1-like clamp domain-containing protein</fullName>
    </recommendedName>
</protein>
<evidence type="ECO:0000313" key="3">
    <source>
        <dbReference type="EMBL" id="GKV40913.1"/>
    </source>
</evidence>
<reference evidence="3 4" key="1">
    <citation type="journal article" date="2021" name="Commun. Biol.">
        <title>The genome of Shorea leprosula (Dipterocarpaceae) highlights the ecological relevance of drought in aseasonal tropical rainforests.</title>
        <authorList>
            <person name="Ng K.K.S."/>
            <person name="Kobayashi M.J."/>
            <person name="Fawcett J.A."/>
            <person name="Hatakeyama M."/>
            <person name="Paape T."/>
            <person name="Ng C.H."/>
            <person name="Ang C.C."/>
            <person name="Tnah L.H."/>
            <person name="Lee C.T."/>
            <person name="Nishiyama T."/>
            <person name="Sese J."/>
            <person name="O'Brien M.J."/>
            <person name="Copetti D."/>
            <person name="Mohd Noor M.I."/>
            <person name="Ong R.C."/>
            <person name="Putra M."/>
            <person name="Sireger I.Z."/>
            <person name="Indrioko S."/>
            <person name="Kosugi Y."/>
            <person name="Izuno A."/>
            <person name="Isagi Y."/>
            <person name="Lee S.L."/>
            <person name="Shimizu K.K."/>
        </authorList>
    </citation>
    <scope>NUCLEOTIDE SEQUENCE [LARGE SCALE GENOMIC DNA]</scope>
    <source>
        <strain evidence="3">214</strain>
    </source>
</reference>
<dbReference type="Proteomes" id="UP001054252">
    <property type="component" value="Unassembled WGS sequence"/>
</dbReference>
<feature type="domain" description="Gag1-like clamp" evidence="2">
    <location>
        <begin position="66"/>
        <end position="103"/>
    </location>
</feature>
<dbReference type="PANTHER" id="PTHR33373:SF23">
    <property type="entry name" value="DUF4050 DOMAIN-CONTAINING PROTEIN"/>
    <property type="match status" value="1"/>
</dbReference>
<dbReference type="InterPro" id="IPR025124">
    <property type="entry name" value="Gag1-like_clamp"/>
</dbReference>
<feature type="region of interest" description="Disordered" evidence="1">
    <location>
        <begin position="1"/>
        <end position="31"/>
    </location>
</feature>
<dbReference type="EMBL" id="BPVZ01000145">
    <property type="protein sequence ID" value="GKV40913.1"/>
    <property type="molecule type" value="Genomic_DNA"/>
</dbReference>
<comment type="caution">
    <text evidence="3">The sequence shown here is derived from an EMBL/GenBank/DDBJ whole genome shotgun (WGS) entry which is preliminary data.</text>
</comment>
<feature type="compositionally biased region" description="Polar residues" evidence="1">
    <location>
        <begin position="1"/>
        <end position="30"/>
    </location>
</feature>
<proteinExistence type="predicted"/>
<dbReference type="Pfam" id="PF13259">
    <property type="entry name" value="clamp_Gag1-like"/>
    <property type="match status" value="1"/>
</dbReference>
<gene>
    <name evidence="3" type="ORF">SLEP1_g48507</name>
</gene>
<evidence type="ECO:0000256" key="1">
    <source>
        <dbReference type="SAM" id="MobiDB-lite"/>
    </source>
</evidence>
<evidence type="ECO:0000313" key="4">
    <source>
        <dbReference type="Proteomes" id="UP001054252"/>
    </source>
</evidence>
<evidence type="ECO:0000259" key="2">
    <source>
        <dbReference type="Pfam" id="PF13259"/>
    </source>
</evidence>
<sequence>MESNGKNPNSHENQPTRGSNNSSKEQSTTKEVFINHAEISWHEMRRQWVGDQSRRSKRIPREPIMSWTTTYEDLLYSTEPFQQPIPLAEMVDLLVDVWHEEGLDD</sequence>
<organism evidence="3 4">
    <name type="scientific">Rubroshorea leprosula</name>
    <dbReference type="NCBI Taxonomy" id="152421"/>
    <lineage>
        <taxon>Eukaryota</taxon>
        <taxon>Viridiplantae</taxon>
        <taxon>Streptophyta</taxon>
        <taxon>Embryophyta</taxon>
        <taxon>Tracheophyta</taxon>
        <taxon>Spermatophyta</taxon>
        <taxon>Magnoliopsida</taxon>
        <taxon>eudicotyledons</taxon>
        <taxon>Gunneridae</taxon>
        <taxon>Pentapetalae</taxon>
        <taxon>rosids</taxon>
        <taxon>malvids</taxon>
        <taxon>Malvales</taxon>
        <taxon>Dipterocarpaceae</taxon>
        <taxon>Rubroshorea</taxon>
    </lineage>
</organism>
<keyword evidence="4" id="KW-1185">Reference proteome</keyword>
<dbReference type="PANTHER" id="PTHR33373">
    <property type="entry name" value="OS07G0479600 PROTEIN"/>
    <property type="match status" value="1"/>
</dbReference>
<dbReference type="AlphaFoldDB" id="A0AAV5LTU7"/>
<name>A0AAV5LTU7_9ROSI</name>